<dbReference type="Proteomes" id="UP000324222">
    <property type="component" value="Unassembled WGS sequence"/>
</dbReference>
<protein>
    <submittedName>
        <fullName evidence="1">Uncharacterized protein</fullName>
    </submittedName>
</protein>
<comment type="caution">
    <text evidence="1">The sequence shown here is derived from an EMBL/GenBank/DDBJ whole genome shotgun (WGS) entry which is preliminary data.</text>
</comment>
<reference evidence="1 2" key="1">
    <citation type="submission" date="2019-05" db="EMBL/GenBank/DDBJ databases">
        <title>Another draft genome of Portunus trituberculatus and its Hox gene families provides insights of decapod evolution.</title>
        <authorList>
            <person name="Jeong J.-H."/>
            <person name="Song I."/>
            <person name="Kim S."/>
            <person name="Choi T."/>
            <person name="Kim D."/>
            <person name="Ryu S."/>
            <person name="Kim W."/>
        </authorList>
    </citation>
    <scope>NUCLEOTIDE SEQUENCE [LARGE SCALE GENOMIC DNA]</scope>
    <source>
        <tissue evidence="1">Muscle</tissue>
    </source>
</reference>
<evidence type="ECO:0000313" key="1">
    <source>
        <dbReference type="EMBL" id="MPC33394.1"/>
    </source>
</evidence>
<gene>
    <name evidence="1" type="ORF">E2C01_026743</name>
</gene>
<accession>A0A5B7ELU4</accession>
<proteinExistence type="predicted"/>
<evidence type="ECO:0000313" key="2">
    <source>
        <dbReference type="Proteomes" id="UP000324222"/>
    </source>
</evidence>
<keyword evidence="2" id="KW-1185">Reference proteome</keyword>
<organism evidence="1 2">
    <name type="scientific">Portunus trituberculatus</name>
    <name type="common">Swimming crab</name>
    <name type="synonym">Neptunus trituberculatus</name>
    <dbReference type="NCBI Taxonomy" id="210409"/>
    <lineage>
        <taxon>Eukaryota</taxon>
        <taxon>Metazoa</taxon>
        <taxon>Ecdysozoa</taxon>
        <taxon>Arthropoda</taxon>
        <taxon>Crustacea</taxon>
        <taxon>Multicrustacea</taxon>
        <taxon>Malacostraca</taxon>
        <taxon>Eumalacostraca</taxon>
        <taxon>Eucarida</taxon>
        <taxon>Decapoda</taxon>
        <taxon>Pleocyemata</taxon>
        <taxon>Brachyura</taxon>
        <taxon>Eubrachyura</taxon>
        <taxon>Portunoidea</taxon>
        <taxon>Portunidae</taxon>
        <taxon>Portuninae</taxon>
        <taxon>Portunus</taxon>
    </lineage>
</organism>
<name>A0A5B7ELU4_PORTR</name>
<dbReference type="EMBL" id="VSRR010002827">
    <property type="protein sequence ID" value="MPC33394.1"/>
    <property type="molecule type" value="Genomic_DNA"/>
</dbReference>
<sequence length="361" mass="40798">MPGYQTFLLPGTDRQHGLATLVKNNLPATKISNPPDCGQRNEVLGVHVKTKTKEVAVYNVYRNIHVDFTAGELFSTVHYESVLIEDIDEAERHVVRAFHAALDKSCPKASYGGRHYKDHWYYDEEEAERLAALFRNRAESARLPEATKRIQEDRLADRTNLVEEACQIASYHDAEFTYEELAAMEKQGRQTAPGLPCEFNFYLTCPCHFTTDSCHQLHAHEYLVSCLGVTVVLWGLRSGPRKRHYYCAKLMSFVSIQKQIAKLLHKGWFETKMFTVFPHWEKEERTLGCGTVAGVGCVRGGMVVVVGTGRFRNMGVMVVVVVVVAVALGRGSAAMNDWGGWRWDVVRQCPLTELFFCDVMA</sequence>
<dbReference type="AlphaFoldDB" id="A0A5B7ELU4"/>